<dbReference type="Gene3D" id="2.60.120.260">
    <property type="entry name" value="Galactose-binding domain-like"/>
    <property type="match status" value="2"/>
</dbReference>
<name>A0AA40SRJ5_9MICO</name>
<organism evidence="3 4">
    <name type="scientific">Microbacterium invictum</name>
    <dbReference type="NCBI Taxonomy" id="515415"/>
    <lineage>
        <taxon>Bacteria</taxon>
        <taxon>Bacillati</taxon>
        <taxon>Actinomycetota</taxon>
        <taxon>Actinomycetes</taxon>
        <taxon>Micrococcales</taxon>
        <taxon>Microbacteriaceae</taxon>
        <taxon>Microbacterium</taxon>
    </lineage>
</organism>
<gene>
    <name evidence="3" type="ORF">BKA10_002876</name>
</gene>
<keyword evidence="1" id="KW-0732">Signal</keyword>
<evidence type="ECO:0000313" key="3">
    <source>
        <dbReference type="EMBL" id="MBB4141082.1"/>
    </source>
</evidence>
<comment type="caution">
    <text evidence="3">The sequence shown here is derived from an EMBL/GenBank/DDBJ whole genome shotgun (WGS) entry which is preliminary data.</text>
</comment>
<dbReference type="InterPro" id="IPR000421">
    <property type="entry name" value="FA58C"/>
</dbReference>
<dbReference type="Pfam" id="PF00754">
    <property type="entry name" value="F5_F8_type_C"/>
    <property type="match status" value="1"/>
</dbReference>
<feature type="chain" id="PRO_5041470374" description="F5/8 type C domain-containing protein" evidence="1">
    <location>
        <begin position="24"/>
        <end position="1086"/>
    </location>
</feature>
<protein>
    <recommendedName>
        <fullName evidence="2">F5/8 type C domain-containing protein</fullName>
    </recommendedName>
</protein>
<evidence type="ECO:0000256" key="1">
    <source>
        <dbReference type="SAM" id="SignalP"/>
    </source>
</evidence>
<keyword evidence="4" id="KW-1185">Reference proteome</keyword>
<dbReference type="RefSeq" id="WP_183500603.1">
    <property type="nucleotide sequence ID" value="NZ_JACIFH010000001.1"/>
</dbReference>
<dbReference type="Gene3D" id="1.50.10.10">
    <property type="match status" value="1"/>
</dbReference>
<accession>A0AA40SRJ5</accession>
<dbReference type="GO" id="GO:0005975">
    <property type="term" value="P:carbohydrate metabolic process"/>
    <property type="evidence" value="ECO:0007669"/>
    <property type="project" value="InterPro"/>
</dbReference>
<dbReference type="EMBL" id="JACIFH010000001">
    <property type="protein sequence ID" value="MBB4141082.1"/>
    <property type="molecule type" value="Genomic_DNA"/>
</dbReference>
<sequence>MVSSSRPLMACAALAMAVGLVSATGQAPAVAAAPADVRVDEAAQQVELVSDDVAMVIDYHDALRITSLRLGDAEEELVPITSAQASYTFSLDSVGQVFDGQVSFGESPRNRWTSYRSANDEDWIELRLGDEQFVSGLDVSVWADGGGVVAPAAMWAEVWVDGAWQSVAGATSAPATPTAGSVNELRFITQRTDRVRLWLEKSGGATGVTEIEVVGPAQQVETLDPAHPAVSAVLPGSAPQASYTYTGDSVAQVTDGIVSYTESPRNRWTAYKSPNASDWITVDLGSIITVDELHIDFFEDAGAVRAPSSYTVDYWDGAAWAAVTGVGRVPSSPTGNTTNTVSFDPVNTSQVRLTMVHAGSYRSGVTELVAAESGTPVGSTWVGTHDLSSSPTLTVSGSSVVFSDVSYGGIVSEEWSFDVAPEGISVEIDRTFDVATNVRDQTFVGLGFHEKAFDAVQRVEDGGSLILLDANRDTNRFLSAEPLPEHPTGSWFGNTQYAIYTTDVDLVDKANDRILSIRAASSGEKGLVMHRDPNPAGERSLELDFAVAPTLSHPSGTYLPLAVFQTERFSQPSVAAEHTDSIAMTFSGDRPLAHYYDTLEIPAAMGMSSETISGMLNDLLRSSVIDLNVGMGDTDVSGMGPYETWWYAQNATALQASGDEGYLNTLKNFVRFIKNENYPIHGTGQLWAVSARNTSWYKDYFFDTYGQYVAGVASIYHLSGDDEWLLEVAPSVRDSLDWVLARDTNSNGLVESFGVGITQWDDQTQIGQESAYANIFLYKALNDWAQLEEDVFADATLAAQYRARADQISTTLNTDTTAGGFWSSTTNSYVHSRDLAGNVRGDVAHVHDNATAVSFGVADESRAEAIMDEYSSFYDSNALTLFPAQRLNYTGGENTNAFPSYLNGNVFPQMTLEMMSAYVSVGEYERATDLLAELAAQYDIDQLVYNTYNWDMSVDRRREPWFAANARPAAGLYTQLLGIRPAADHLVFGPIPHSDLDGAELSYHTQGHQFDLAIVDSDTRTVNTDQSGYPVVLQWRDLAPHTDYDVQVTNPTTGTTVVTVTATAEGELSYSSAQVGETEYSISLTP</sequence>
<evidence type="ECO:0000259" key="2">
    <source>
        <dbReference type="PROSITE" id="PS50022"/>
    </source>
</evidence>
<dbReference type="Proteomes" id="UP000549113">
    <property type="component" value="Unassembled WGS sequence"/>
</dbReference>
<reference evidence="3 4" key="1">
    <citation type="submission" date="2020-08" db="EMBL/GenBank/DDBJ databases">
        <title>Sequencing the genomes of 1000 actinobacteria strains.</title>
        <authorList>
            <person name="Klenk H.-P."/>
        </authorList>
    </citation>
    <scope>NUCLEOTIDE SEQUENCE [LARGE SCALE GENOMIC DNA]</scope>
    <source>
        <strain evidence="3 4">DSM 19600</strain>
    </source>
</reference>
<dbReference type="InterPro" id="IPR008979">
    <property type="entry name" value="Galactose-bd-like_sf"/>
</dbReference>
<feature type="domain" description="F5/8 type C" evidence="2">
    <location>
        <begin position="65"/>
        <end position="216"/>
    </location>
</feature>
<dbReference type="InterPro" id="IPR012341">
    <property type="entry name" value="6hp_glycosidase-like_sf"/>
</dbReference>
<feature type="domain" description="F5/8 type C" evidence="2">
    <location>
        <begin position="226"/>
        <end position="373"/>
    </location>
</feature>
<dbReference type="PROSITE" id="PS50022">
    <property type="entry name" value="FA58C_3"/>
    <property type="match status" value="2"/>
</dbReference>
<dbReference type="SUPFAM" id="SSF48208">
    <property type="entry name" value="Six-hairpin glycosidases"/>
    <property type="match status" value="1"/>
</dbReference>
<dbReference type="InterPro" id="IPR008928">
    <property type="entry name" value="6-hairpin_glycosidase_sf"/>
</dbReference>
<dbReference type="SUPFAM" id="SSF49785">
    <property type="entry name" value="Galactose-binding domain-like"/>
    <property type="match status" value="1"/>
</dbReference>
<proteinExistence type="predicted"/>
<evidence type="ECO:0000313" key="4">
    <source>
        <dbReference type="Proteomes" id="UP000549113"/>
    </source>
</evidence>
<dbReference type="AlphaFoldDB" id="A0AA40SRJ5"/>
<feature type="signal peptide" evidence="1">
    <location>
        <begin position="1"/>
        <end position="23"/>
    </location>
</feature>